<sequence>VFFKKLTYTTWGLLVLAITLMLVTLNNVKKENEYDWVQQFEQEGIKNTRIIEEQLDSLARELTGIASLFQASKNITRSGFKAYTSSLLKKNNFIKSFQWIPRVQQDQRSALESMAQKDGFINFKFTSLSKNSTIITAPQKNEYFPIYYMEPHSGDGSFLGFDISTQPVLLNLMNQARDSGEFVAANTMNLIHNDPKKMVALFFHPFYEGVDTPKTIEGRRNLFLGVVLGTYKIKKMIMNIINPYL</sequence>
<keyword evidence="3 5" id="KW-1133">Transmembrane helix</keyword>
<evidence type="ECO:0000313" key="7">
    <source>
        <dbReference type="EMBL" id="SVB84965.1"/>
    </source>
</evidence>
<protein>
    <recommendedName>
        <fullName evidence="6">CHASE domain-containing protein</fullName>
    </recommendedName>
</protein>
<dbReference type="GO" id="GO:0003824">
    <property type="term" value="F:catalytic activity"/>
    <property type="evidence" value="ECO:0007669"/>
    <property type="project" value="UniProtKB-ARBA"/>
</dbReference>
<dbReference type="GO" id="GO:0016020">
    <property type="term" value="C:membrane"/>
    <property type="evidence" value="ECO:0007669"/>
    <property type="project" value="UniProtKB-SubCell"/>
</dbReference>
<feature type="transmembrane region" description="Helical" evidence="5">
    <location>
        <begin position="6"/>
        <end position="25"/>
    </location>
</feature>
<dbReference type="InterPro" id="IPR042240">
    <property type="entry name" value="CHASE_sf"/>
</dbReference>
<evidence type="ECO:0000256" key="1">
    <source>
        <dbReference type="ARBA" id="ARBA00004370"/>
    </source>
</evidence>
<evidence type="ECO:0000256" key="3">
    <source>
        <dbReference type="ARBA" id="ARBA00022989"/>
    </source>
</evidence>
<dbReference type="EMBL" id="UINC01060449">
    <property type="protein sequence ID" value="SVB84965.1"/>
    <property type="molecule type" value="Genomic_DNA"/>
</dbReference>
<dbReference type="SMART" id="SM01079">
    <property type="entry name" value="CHASE"/>
    <property type="match status" value="1"/>
</dbReference>
<reference evidence="7" key="1">
    <citation type="submission" date="2018-05" db="EMBL/GenBank/DDBJ databases">
        <authorList>
            <person name="Lanie J.A."/>
            <person name="Ng W.-L."/>
            <person name="Kazmierczak K.M."/>
            <person name="Andrzejewski T.M."/>
            <person name="Davidsen T.M."/>
            <person name="Wayne K.J."/>
            <person name="Tettelin H."/>
            <person name="Glass J.I."/>
            <person name="Rusch D."/>
            <person name="Podicherti R."/>
            <person name="Tsui H.-C.T."/>
            <person name="Winkler M.E."/>
        </authorList>
    </citation>
    <scope>NUCLEOTIDE SEQUENCE</scope>
</reference>
<evidence type="ECO:0000259" key="6">
    <source>
        <dbReference type="PROSITE" id="PS50839"/>
    </source>
</evidence>
<dbReference type="GO" id="GO:0007165">
    <property type="term" value="P:signal transduction"/>
    <property type="evidence" value="ECO:0007669"/>
    <property type="project" value="UniProtKB-ARBA"/>
</dbReference>
<dbReference type="PROSITE" id="PS50839">
    <property type="entry name" value="CHASE"/>
    <property type="match status" value="1"/>
</dbReference>
<evidence type="ECO:0000256" key="2">
    <source>
        <dbReference type="ARBA" id="ARBA00022692"/>
    </source>
</evidence>
<comment type="subcellular location">
    <subcellularLocation>
        <location evidence="1">Membrane</location>
    </subcellularLocation>
</comment>
<keyword evidence="2 5" id="KW-0812">Transmembrane</keyword>
<keyword evidence="4 5" id="KW-0472">Membrane</keyword>
<proteinExistence type="predicted"/>
<name>A0A382HD06_9ZZZZ</name>
<dbReference type="Gene3D" id="3.30.450.350">
    <property type="entry name" value="CHASE domain"/>
    <property type="match status" value="1"/>
</dbReference>
<feature type="non-terminal residue" evidence="7">
    <location>
        <position position="245"/>
    </location>
</feature>
<dbReference type="Pfam" id="PF03924">
    <property type="entry name" value="CHASE"/>
    <property type="match status" value="1"/>
</dbReference>
<evidence type="ECO:0000256" key="4">
    <source>
        <dbReference type="ARBA" id="ARBA00023136"/>
    </source>
</evidence>
<dbReference type="AlphaFoldDB" id="A0A382HD06"/>
<feature type="non-terminal residue" evidence="7">
    <location>
        <position position="1"/>
    </location>
</feature>
<evidence type="ECO:0000256" key="5">
    <source>
        <dbReference type="SAM" id="Phobius"/>
    </source>
</evidence>
<gene>
    <name evidence="7" type="ORF">METZ01_LOCUS237819</name>
</gene>
<dbReference type="InterPro" id="IPR006189">
    <property type="entry name" value="CHASE_dom"/>
</dbReference>
<accession>A0A382HD06</accession>
<organism evidence="7">
    <name type="scientific">marine metagenome</name>
    <dbReference type="NCBI Taxonomy" id="408172"/>
    <lineage>
        <taxon>unclassified sequences</taxon>
        <taxon>metagenomes</taxon>
        <taxon>ecological metagenomes</taxon>
    </lineage>
</organism>
<feature type="domain" description="CHASE" evidence="6">
    <location>
        <begin position="71"/>
        <end position="245"/>
    </location>
</feature>